<evidence type="ECO:0000256" key="16">
    <source>
        <dbReference type="SAM" id="Phobius"/>
    </source>
</evidence>
<evidence type="ECO:0000256" key="10">
    <source>
        <dbReference type="ARBA" id="ARBA00022989"/>
    </source>
</evidence>
<keyword evidence="5 16" id="KW-0812">Transmembrane</keyword>
<keyword evidence="8" id="KW-0106">Calcium</keyword>
<dbReference type="WBParaSite" id="PSAMB.scaffold6138size10093.g27965.t1">
    <property type="protein sequence ID" value="PSAMB.scaffold6138size10093.g27965.t1"/>
    <property type="gene ID" value="PSAMB.scaffold6138size10093.g27965"/>
</dbReference>
<dbReference type="PANTHER" id="PTHR45792">
    <property type="entry name" value="DIACYLGLYCEROL LIPASE HOMOLOG-RELATED"/>
    <property type="match status" value="1"/>
</dbReference>
<feature type="compositionally biased region" description="Basic and acidic residues" evidence="15">
    <location>
        <begin position="939"/>
        <end position="967"/>
    </location>
</feature>
<name>A0A914X0I2_9BILA</name>
<keyword evidence="4" id="KW-0597">Phosphoprotein</keyword>
<comment type="cofactor">
    <cofactor evidence="1">
        <name>Ca(2+)</name>
        <dbReference type="ChEBI" id="CHEBI:29108"/>
    </cofactor>
</comment>
<feature type="region of interest" description="Disordered" evidence="15">
    <location>
        <begin position="923"/>
        <end position="967"/>
    </location>
</feature>
<evidence type="ECO:0000256" key="14">
    <source>
        <dbReference type="ARBA" id="ARBA00026104"/>
    </source>
</evidence>
<evidence type="ECO:0000256" key="4">
    <source>
        <dbReference type="ARBA" id="ARBA00022553"/>
    </source>
</evidence>
<evidence type="ECO:0000256" key="6">
    <source>
        <dbReference type="ARBA" id="ARBA00022723"/>
    </source>
</evidence>
<dbReference type="GO" id="GO:0019369">
    <property type="term" value="P:arachidonate metabolic process"/>
    <property type="evidence" value="ECO:0007669"/>
    <property type="project" value="TreeGrafter"/>
</dbReference>
<organism evidence="18 19">
    <name type="scientific">Plectus sambesii</name>
    <dbReference type="NCBI Taxonomy" id="2011161"/>
    <lineage>
        <taxon>Eukaryota</taxon>
        <taxon>Metazoa</taxon>
        <taxon>Ecdysozoa</taxon>
        <taxon>Nematoda</taxon>
        <taxon>Chromadorea</taxon>
        <taxon>Plectida</taxon>
        <taxon>Plectina</taxon>
        <taxon>Plectoidea</taxon>
        <taxon>Plectidae</taxon>
        <taxon>Plectus</taxon>
    </lineage>
</organism>
<keyword evidence="12 16" id="KW-0472">Membrane</keyword>
<dbReference type="GO" id="GO:0045211">
    <property type="term" value="C:postsynaptic membrane"/>
    <property type="evidence" value="ECO:0007669"/>
    <property type="project" value="TreeGrafter"/>
</dbReference>
<evidence type="ECO:0000256" key="2">
    <source>
        <dbReference type="ARBA" id="ARBA00004651"/>
    </source>
</evidence>
<accession>A0A914X0I2</accession>
<dbReference type="Pfam" id="PF01764">
    <property type="entry name" value="Lipase_3"/>
    <property type="match status" value="1"/>
</dbReference>
<dbReference type="InterPro" id="IPR002921">
    <property type="entry name" value="Fungal_lipase-type"/>
</dbReference>
<dbReference type="GO" id="GO:0032590">
    <property type="term" value="C:dendrite membrane"/>
    <property type="evidence" value="ECO:0007669"/>
    <property type="project" value="TreeGrafter"/>
</dbReference>
<evidence type="ECO:0000256" key="8">
    <source>
        <dbReference type="ARBA" id="ARBA00022837"/>
    </source>
</evidence>
<evidence type="ECO:0000313" key="19">
    <source>
        <dbReference type="WBParaSite" id="PSAMB.scaffold6138size10093.g27965.t1"/>
    </source>
</evidence>
<dbReference type="InterPro" id="IPR052214">
    <property type="entry name" value="DAG_Lipase-Related"/>
</dbReference>
<keyword evidence="18" id="KW-1185">Reference proteome</keyword>
<evidence type="ECO:0000256" key="7">
    <source>
        <dbReference type="ARBA" id="ARBA00022801"/>
    </source>
</evidence>
<keyword evidence="3" id="KW-1003">Cell membrane</keyword>
<comment type="subcellular location">
    <subcellularLocation>
        <location evidence="2">Cell membrane</location>
        <topology evidence="2">Multi-pass membrane protein</topology>
    </subcellularLocation>
</comment>
<evidence type="ECO:0000256" key="13">
    <source>
        <dbReference type="ARBA" id="ARBA00024531"/>
    </source>
</evidence>
<reference evidence="19" key="1">
    <citation type="submission" date="2022-11" db="UniProtKB">
        <authorList>
            <consortium name="WormBaseParasite"/>
        </authorList>
    </citation>
    <scope>IDENTIFICATION</scope>
</reference>
<proteinExistence type="predicted"/>
<dbReference type="GO" id="GO:0004465">
    <property type="term" value="F:lipoprotein lipase activity"/>
    <property type="evidence" value="ECO:0007669"/>
    <property type="project" value="TreeGrafter"/>
</dbReference>
<sequence length="967" mass="108322">MPGLVAFRRRWRIGSDDLVVPALVLVAFDAIWVIAAVVALPTISAEERDHPELIYADLPPEHGLRLIRLLLTICVFVLLLCVMVEGAIAYVSTRGTIMNDKPRARMVHLVHLRTVLLIAQLGCAIAGIVWLIMAYYPSYLHLGAANILIGIIVWNLLIVLLTSLVAVCSYDPSGGGWVALTRFERKQLSQPNAHHPEVVKRANSEGQLRKSHFQTAYQDSWSRWCRNLLCCCLPKSQDEGGSLAEVARLMADFFKDHDLVPSDIVAGLVLLRRRQKQIRKRLIERADCETYEYLSGAAINPTTEFLDLRKPESLELLTSIRYYMQYALGAYGWLFYLNENSHGRLCMLLRNIRCCSCMRRPRIEEPEYEIVDDDCCFGHSTALTLTIPPGIGLVYVNFHCGIGRTPFYVAIDREQNSVVVCIRGTLSLKDLITDLCAAEEDIPLDDAGDMKSAAGLYQAHQGVVIGAKYVLAKLLDEGVLKAAFSRLPEGKLVIVGHSLGGGIATVVGLVLRRKAEYRDLRCFAFAPPGGLLSKGAAAESKEFCTAVMVGKDCVPRMGLEQMARLRADLIFLIEASRDTKWKIISQSLPWRCCRTSNLKIDRQLPELAIGVENKPISLIIKSADFEKGHRRYDSSPAVMLSDRSQRLYPPGSLLHVVRTWTEASRLEGRPGYAAIWADEESLREMVISPVMVHDHMPAGLIAGLDRVLECCVEAQSSSTVDRHSTPPEFTKEFYERKSQRRKQQAGIKRVELRSSSSAGLERKKIRRSTSSPALQFGEDGEVIVFRFDDHVRHSSVKRKTSRPKVEVGRLAKDHGKVVFEMGPSDTIERSASARICSDVVEQATQEAWVELYRKNDGPKTNTTEVAVVHERTADDSSSDSFSTIEVVEVDEIQPEKPAKIRKVRSETDREAIASDPLLDNGERYRIRDKCQTEASLSPKSREKEKENGDGHLFRTREMEDVRLLDSE</sequence>
<dbReference type="CDD" id="cd00519">
    <property type="entry name" value="Lipase_3"/>
    <property type="match status" value="1"/>
</dbReference>
<evidence type="ECO:0000256" key="5">
    <source>
        <dbReference type="ARBA" id="ARBA00022692"/>
    </source>
</evidence>
<evidence type="ECO:0000256" key="15">
    <source>
        <dbReference type="SAM" id="MobiDB-lite"/>
    </source>
</evidence>
<evidence type="ECO:0000256" key="1">
    <source>
        <dbReference type="ARBA" id="ARBA00001913"/>
    </source>
</evidence>
<dbReference type="AlphaFoldDB" id="A0A914X0I2"/>
<keyword evidence="10 16" id="KW-1133">Transmembrane helix</keyword>
<keyword evidence="7" id="KW-0378">Hydrolase</keyword>
<keyword evidence="11" id="KW-0443">Lipid metabolism</keyword>
<comment type="catalytic activity">
    <reaction evidence="13">
        <text>a 1,2-diacyl-sn-glycerol + H2O = a 2-acylglycerol + a fatty acid + H(+)</text>
        <dbReference type="Rhea" id="RHEA:33275"/>
        <dbReference type="ChEBI" id="CHEBI:15377"/>
        <dbReference type="ChEBI" id="CHEBI:15378"/>
        <dbReference type="ChEBI" id="CHEBI:17389"/>
        <dbReference type="ChEBI" id="CHEBI:17815"/>
        <dbReference type="ChEBI" id="CHEBI:28868"/>
        <dbReference type="EC" id="3.1.1.116"/>
    </reaction>
    <physiologicalReaction direction="left-to-right" evidence="13">
        <dbReference type="Rhea" id="RHEA:33276"/>
    </physiologicalReaction>
</comment>
<evidence type="ECO:0000256" key="9">
    <source>
        <dbReference type="ARBA" id="ARBA00022963"/>
    </source>
</evidence>
<feature type="transmembrane region" description="Helical" evidence="16">
    <location>
        <begin position="112"/>
        <end position="136"/>
    </location>
</feature>
<keyword evidence="9" id="KW-0442">Lipid degradation</keyword>
<feature type="domain" description="Fungal lipase-type" evidence="17">
    <location>
        <begin position="419"/>
        <end position="559"/>
    </location>
</feature>
<protein>
    <recommendedName>
        <fullName evidence="14">sn-1-specific diacylglycerol lipase</fullName>
        <ecNumber evidence="14">3.1.1.116</ecNumber>
    </recommendedName>
</protein>
<evidence type="ECO:0000313" key="18">
    <source>
        <dbReference type="Proteomes" id="UP000887566"/>
    </source>
</evidence>
<dbReference type="PANTHER" id="PTHR45792:SF8">
    <property type="entry name" value="DIACYLGLYCEROL LIPASE-ALPHA"/>
    <property type="match status" value="1"/>
</dbReference>
<feature type="region of interest" description="Disordered" evidence="15">
    <location>
        <begin position="733"/>
        <end position="772"/>
    </location>
</feature>
<dbReference type="Gene3D" id="3.40.50.1820">
    <property type="entry name" value="alpha/beta hydrolase"/>
    <property type="match status" value="1"/>
</dbReference>
<dbReference type="GO" id="GO:0046340">
    <property type="term" value="P:diacylglycerol catabolic process"/>
    <property type="evidence" value="ECO:0007669"/>
    <property type="project" value="TreeGrafter"/>
</dbReference>
<keyword evidence="6" id="KW-0479">Metal-binding</keyword>
<feature type="transmembrane region" description="Helical" evidence="16">
    <location>
        <begin position="18"/>
        <end position="43"/>
    </location>
</feature>
<feature type="transmembrane region" description="Helical" evidence="16">
    <location>
        <begin position="142"/>
        <end position="167"/>
    </location>
</feature>
<feature type="transmembrane region" description="Helical" evidence="16">
    <location>
        <begin position="492"/>
        <end position="511"/>
    </location>
</feature>
<dbReference type="InterPro" id="IPR029058">
    <property type="entry name" value="AB_hydrolase_fold"/>
</dbReference>
<evidence type="ECO:0000256" key="3">
    <source>
        <dbReference type="ARBA" id="ARBA00022475"/>
    </source>
</evidence>
<dbReference type="Proteomes" id="UP000887566">
    <property type="component" value="Unplaced"/>
</dbReference>
<dbReference type="GO" id="GO:0005737">
    <property type="term" value="C:cytoplasm"/>
    <property type="evidence" value="ECO:0007669"/>
    <property type="project" value="TreeGrafter"/>
</dbReference>
<dbReference type="SUPFAM" id="SSF53474">
    <property type="entry name" value="alpha/beta-Hydrolases"/>
    <property type="match status" value="1"/>
</dbReference>
<dbReference type="GO" id="GO:0046872">
    <property type="term" value="F:metal ion binding"/>
    <property type="evidence" value="ECO:0007669"/>
    <property type="project" value="UniProtKB-KW"/>
</dbReference>
<evidence type="ECO:0000259" key="17">
    <source>
        <dbReference type="Pfam" id="PF01764"/>
    </source>
</evidence>
<feature type="transmembrane region" description="Helical" evidence="16">
    <location>
        <begin position="66"/>
        <end position="91"/>
    </location>
</feature>
<evidence type="ECO:0000256" key="11">
    <source>
        <dbReference type="ARBA" id="ARBA00023098"/>
    </source>
</evidence>
<dbReference type="EC" id="3.1.1.116" evidence="14"/>
<evidence type="ECO:0000256" key="12">
    <source>
        <dbReference type="ARBA" id="ARBA00023136"/>
    </source>
</evidence>